<dbReference type="PROSITE" id="PS50114">
    <property type="entry name" value="GATA_ZN_FINGER_2"/>
    <property type="match status" value="1"/>
</dbReference>
<reference evidence="4" key="1">
    <citation type="submission" date="2014-03" db="EMBL/GenBank/DDBJ databases">
        <authorList>
            <person name="Casaregola S."/>
        </authorList>
    </citation>
    <scope>NUCLEOTIDE SEQUENCE [LARGE SCALE GENOMIC DNA]</scope>
    <source>
        <strain evidence="4">CLIB 918</strain>
    </source>
</reference>
<dbReference type="GO" id="GO:0006355">
    <property type="term" value="P:regulation of DNA-templated transcription"/>
    <property type="evidence" value="ECO:0007669"/>
    <property type="project" value="InterPro"/>
</dbReference>
<keyword evidence="5" id="KW-1185">Reference proteome</keyword>
<keyword evidence="1" id="KW-0862">Zinc</keyword>
<dbReference type="OrthoDB" id="2162994at2759"/>
<dbReference type="GO" id="GO:0008270">
    <property type="term" value="F:zinc ion binding"/>
    <property type="evidence" value="ECO:0007669"/>
    <property type="project" value="UniProtKB-KW"/>
</dbReference>
<name>A0A0J9XFA6_GEOCN</name>
<proteinExistence type="predicted"/>
<evidence type="ECO:0000313" key="4">
    <source>
        <dbReference type="EMBL" id="CDO55994.1"/>
    </source>
</evidence>
<sequence>MSAVVASKYSLLFSDTAPRSTWRPQIESWLKKNHPNHLKDISSTINDIDLDDVPNKFQFLEGHWSVAYYKNIMKEKNHNNNNNHVRGQQDTSDNNERTPVSDELSSADDDDTGSSATTTSPPYFLLSSTTPPSPSVPLSKHSLATMNRKFPVNYQTPPSPPSSPQDRQQPPQSPANKVVHHHVNHAHSHKRRCISCGSDQSPCWRPSWSTSAGQLCNSCGLRYKKTNARCLSKACGRIPAKGEWLTMKNLAAQDPATGELKFKCLYCNGQVEVQDRKS</sequence>
<feature type="compositionally biased region" description="Low complexity" evidence="2">
    <location>
        <begin position="113"/>
        <end position="130"/>
    </location>
</feature>
<dbReference type="Pfam" id="PF00320">
    <property type="entry name" value="GATA"/>
    <property type="match status" value="1"/>
</dbReference>
<comment type="caution">
    <text evidence="4">The sequence shown here is derived from an EMBL/GenBank/DDBJ whole genome shotgun (WGS) entry which is preliminary data.</text>
</comment>
<dbReference type="Proteomes" id="UP000242525">
    <property type="component" value="Unassembled WGS sequence"/>
</dbReference>
<dbReference type="Gene3D" id="3.30.50.10">
    <property type="entry name" value="Erythroid Transcription Factor GATA-1, subunit A"/>
    <property type="match status" value="1"/>
</dbReference>
<feature type="domain" description="GATA-type" evidence="3">
    <location>
        <begin position="187"/>
        <end position="224"/>
    </location>
</feature>
<dbReference type="GO" id="GO:0043565">
    <property type="term" value="F:sequence-specific DNA binding"/>
    <property type="evidence" value="ECO:0007669"/>
    <property type="project" value="InterPro"/>
</dbReference>
<gene>
    <name evidence="4" type="ORF">BN980_GECA13s01319g</name>
</gene>
<dbReference type="SMART" id="SM00401">
    <property type="entry name" value="ZnF_GATA"/>
    <property type="match status" value="1"/>
</dbReference>
<feature type="compositionally biased region" description="Low complexity" evidence="2">
    <location>
        <begin position="164"/>
        <end position="177"/>
    </location>
</feature>
<dbReference type="InterPro" id="IPR000679">
    <property type="entry name" value="Znf_GATA"/>
</dbReference>
<feature type="region of interest" description="Disordered" evidence="2">
    <location>
        <begin position="77"/>
        <end position="177"/>
    </location>
</feature>
<dbReference type="InterPro" id="IPR013088">
    <property type="entry name" value="Znf_NHR/GATA"/>
</dbReference>
<dbReference type="STRING" id="1173061.A0A0J9XFA6"/>
<dbReference type="SUPFAM" id="SSF57716">
    <property type="entry name" value="Glucocorticoid receptor-like (DNA-binding domain)"/>
    <property type="match status" value="1"/>
</dbReference>
<keyword evidence="1" id="KW-0863">Zinc-finger</keyword>
<accession>A0A0J9XFA6</accession>
<protein>
    <recommendedName>
        <fullName evidence="3">GATA-type domain-containing protein</fullName>
    </recommendedName>
</protein>
<organism evidence="4 5">
    <name type="scientific">Geotrichum candidum</name>
    <name type="common">Oospora lactis</name>
    <name type="synonym">Dipodascus geotrichum</name>
    <dbReference type="NCBI Taxonomy" id="1173061"/>
    <lineage>
        <taxon>Eukaryota</taxon>
        <taxon>Fungi</taxon>
        <taxon>Dikarya</taxon>
        <taxon>Ascomycota</taxon>
        <taxon>Saccharomycotina</taxon>
        <taxon>Dipodascomycetes</taxon>
        <taxon>Dipodascales</taxon>
        <taxon>Dipodascaceae</taxon>
        <taxon>Geotrichum</taxon>
    </lineage>
</organism>
<evidence type="ECO:0000256" key="2">
    <source>
        <dbReference type="SAM" id="MobiDB-lite"/>
    </source>
</evidence>
<keyword evidence="1" id="KW-0479">Metal-binding</keyword>
<dbReference type="EMBL" id="CCBN010000013">
    <property type="protein sequence ID" value="CDO55994.1"/>
    <property type="molecule type" value="Genomic_DNA"/>
</dbReference>
<evidence type="ECO:0000259" key="3">
    <source>
        <dbReference type="PROSITE" id="PS50114"/>
    </source>
</evidence>
<dbReference type="AlphaFoldDB" id="A0A0J9XFA6"/>
<evidence type="ECO:0000256" key="1">
    <source>
        <dbReference type="PROSITE-ProRule" id="PRU00094"/>
    </source>
</evidence>
<evidence type="ECO:0000313" key="5">
    <source>
        <dbReference type="Proteomes" id="UP000242525"/>
    </source>
</evidence>
<dbReference type="CDD" id="cd00202">
    <property type="entry name" value="ZnF_GATA"/>
    <property type="match status" value="1"/>
</dbReference>